<feature type="binding site" evidence="7">
    <location>
        <position position="51"/>
    </location>
    <ligand>
        <name>Fe cation</name>
        <dbReference type="ChEBI" id="CHEBI:24875"/>
        <label>1</label>
    </ligand>
</feature>
<keyword evidence="8" id="KW-0963">Cytoplasm</keyword>
<keyword evidence="2 8" id="KW-0409">Iron storage</keyword>
<keyword evidence="3 7" id="KW-0479">Metal-binding</keyword>
<evidence type="ECO:0000313" key="11">
    <source>
        <dbReference type="Proteomes" id="UP000438914"/>
    </source>
</evidence>
<feature type="domain" description="Ferritin-like diiron" evidence="9">
    <location>
        <begin position="1"/>
        <end position="146"/>
    </location>
</feature>
<evidence type="ECO:0000259" key="9">
    <source>
        <dbReference type="PROSITE" id="PS50905"/>
    </source>
</evidence>
<evidence type="ECO:0000256" key="7">
    <source>
        <dbReference type="PIRSR" id="PIRSR601519-1"/>
    </source>
</evidence>
<reference evidence="10 11" key="1">
    <citation type="submission" date="2019-08" db="EMBL/GenBank/DDBJ databases">
        <title>In-depth cultivation of the pig gut microbiome towards novel bacterial diversity and tailored functional studies.</title>
        <authorList>
            <person name="Wylensek D."/>
            <person name="Hitch T.C.A."/>
            <person name="Clavel T."/>
        </authorList>
    </citation>
    <scope>NUCLEOTIDE SEQUENCE [LARGE SCALE GENOMIC DNA]</scope>
    <source>
        <strain evidence="10 11">LKV-178-WT-2A</strain>
    </source>
</reference>
<evidence type="ECO:0000313" key="10">
    <source>
        <dbReference type="EMBL" id="MST85454.1"/>
    </source>
</evidence>
<feature type="binding site" evidence="7">
    <location>
        <position position="95"/>
    </location>
    <ligand>
        <name>Fe cation</name>
        <dbReference type="ChEBI" id="CHEBI:24875"/>
        <label>1</label>
    </ligand>
</feature>
<dbReference type="InterPro" id="IPR009040">
    <property type="entry name" value="Ferritin-like_diiron"/>
</dbReference>
<dbReference type="SUPFAM" id="SSF47240">
    <property type="entry name" value="Ferritin-like"/>
    <property type="match status" value="1"/>
</dbReference>
<dbReference type="Proteomes" id="UP000438914">
    <property type="component" value="Unassembled WGS sequence"/>
</dbReference>
<comment type="similarity">
    <text evidence="1 8">Belongs to the ferritin family. Prokaryotic subfamily.</text>
</comment>
<dbReference type="Gene3D" id="1.20.1260.10">
    <property type="match status" value="1"/>
</dbReference>
<evidence type="ECO:0000256" key="4">
    <source>
        <dbReference type="ARBA" id="ARBA00023002"/>
    </source>
</evidence>
<dbReference type="PANTHER" id="PTHR11431">
    <property type="entry name" value="FERRITIN"/>
    <property type="match status" value="1"/>
</dbReference>
<dbReference type="FunFam" id="1.20.1260.10:FF:000001">
    <property type="entry name" value="Non-heme ferritin"/>
    <property type="match status" value="1"/>
</dbReference>
<dbReference type="CDD" id="cd01055">
    <property type="entry name" value="Nonheme_Ferritin"/>
    <property type="match status" value="1"/>
</dbReference>
<evidence type="ECO:0000256" key="2">
    <source>
        <dbReference type="ARBA" id="ARBA00022434"/>
    </source>
</evidence>
<dbReference type="InterPro" id="IPR008331">
    <property type="entry name" value="Ferritin_DPS_dom"/>
</dbReference>
<keyword evidence="11" id="KW-1185">Reference proteome</keyword>
<evidence type="ECO:0000256" key="5">
    <source>
        <dbReference type="ARBA" id="ARBA00023004"/>
    </source>
</evidence>
<dbReference type="GO" id="GO:0008198">
    <property type="term" value="F:ferrous iron binding"/>
    <property type="evidence" value="ECO:0007669"/>
    <property type="project" value="TreeGrafter"/>
</dbReference>
<feature type="binding site" evidence="7">
    <location>
        <position position="54"/>
    </location>
    <ligand>
        <name>Fe cation</name>
        <dbReference type="ChEBI" id="CHEBI:24875"/>
        <label>1</label>
    </ligand>
</feature>
<dbReference type="PROSITE" id="PS50905">
    <property type="entry name" value="FERRITIN_LIKE"/>
    <property type="match status" value="1"/>
</dbReference>
<dbReference type="GO" id="GO:0042802">
    <property type="term" value="F:identical protein binding"/>
    <property type="evidence" value="ECO:0007669"/>
    <property type="project" value="UniProtKB-ARBA"/>
</dbReference>
<dbReference type="GO" id="GO:0008199">
    <property type="term" value="F:ferric iron binding"/>
    <property type="evidence" value="ECO:0007669"/>
    <property type="project" value="InterPro"/>
</dbReference>
<comment type="subcellular location">
    <subcellularLocation>
        <location evidence="8">Cytoplasm</location>
    </subcellularLocation>
</comment>
<dbReference type="RefSeq" id="WP_154535041.1">
    <property type="nucleotide sequence ID" value="NZ_VUNG01000038.1"/>
</dbReference>
<keyword evidence="4" id="KW-0560">Oxidoreductase</keyword>
<dbReference type="InterPro" id="IPR041719">
    <property type="entry name" value="Ferritin_prok"/>
</dbReference>
<gene>
    <name evidence="10" type="ORF">FYJ73_12395</name>
</gene>
<dbReference type="GO" id="GO:0004322">
    <property type="term" value="F:ferroxidase activity"/>
    <property type="evidence" value="ECO:0007669"/>
    <property type="project" value="TreeGrafter"/>
</dbReference>
<comment type="catalytic activity">
    <reaction evidence="8">
        <text>4 Fe(2+) + O2 + 6 H2O = 4 iron(III) oxide-hydroxide + 12 H(+)</text>
        <dbReference type="Rhea" id="RHEA:11972"/>
        <dbReference type="ChEBI" id="CHEBI:15377"/>
        <dbReference type="ChEBI" id="CHEBI:15378"/>
        <dbReference type="ChEBI" id="CHEBI:15379"/>
        <dbReference type="ChEBI" id="CHEBI:29033"/>
        <dbReference type="ChEBI" id="CHEBI:78619"/>
        <dbReference type="EC" id="1.16.3.2"/>
    </reaction>
</comment>
<evidence type="ECO:0000256" key="1">
    <source>
        <dbReference type="ARBA" id="ARBA00006950"/>
    </source>
</evidence>
<protein>
    <recommendedName>
        <fullName evidence="8">Ferritin</fullName>
        <ecNumber evidence="8">1.16.3.2</ecNumber>
    </recommendedName>
</protein>
<name>A0A7K0KHV9_9BACT</name>
<feature type="binding site" evidence="7">
    <location>
        <position position="18"/>
    </location>
    <ligand>
        <name>Fe cation</name>
        <dbReference type="ChEBI" id="CHEBI:24875"/>
        <label>1</label>
    </ligand>
</feature>
<dbReference type="GO" id="GO:0005829">
    <property type="term" value="C:cytosol"/>
    <property type="evidence" value="ECO:0007669"/>
    <property type="project" value="TreeGrafter"/>
</dbReference>
<dbReference type="EMBL" id="VUNG01000038">
    <property type="protein sequence ID" value="MST85454.1"/>
    <property type="molecule type" value="Genomic_DNA"/>
</dbReference>
<dbReference type="AlphaFoldDB" id="A0A7K0KHV9"/>
<evidence type="ECO:0000256" key="8">
    <source>
        <dbReference type="RuleBase" id="RU361145"/>
    </source>
</evidence>
<dbReference type="InterPro" id="IPR001519">
    <property type="entry name" value="Ferritin"/>
</dbReference>
<evidence type="ECO:0000256" key="3">
    <source>
        <dbReference type="ARBA" id="ARBA00022723"/>
    </source>
</evidence>
<keyword evidence="5 7" id="KW-0408">Iron</keyword>
<dbReference type="GO" id="GO:0006879">
    <property type="term" value="P:intracellular iron ion homeostasis"/>
    <property type="evidence" value="ECO:0007669"/>
    <property type="project" value="UniProtKB-KW"/>
</dbReference>
<dbReference type="GO" id="GO:0006826">
    <property type="term" value="P:iron ion transport"/>
    <property type="evidence" value="ECO:0007669"/>
    <property type="project" value="InterPro"/>
</dbReference>
<dbReference type="Pfam" id="PF00210">
    <property type="entry name" value="Ferritin"/>
    <property type="match status" value="1"/>
</dbReference>
<dbReference type="EC" id="1.16.3.2" evidence="8"/>
<proteinExistence type="inferred from homology"/>
<evidence type="ECO:0000256" key="6">
    <source>
        <dbReference type="ARBA" id="ARBA00054546"/>
    </source>
</evidence>
<dbReference type="InterPro" id="IPR009078">
    <property type="entry name" value="Ferritin-like_SF"/>
</dbReference>
<accession>A0A7K0KHV9</accession>
<comment type="function">
    <text evidence="8">Iron-storage protein.</text>
</comment>
<sequence length="162" mass="18826">MDINAKMQKAFSDQITAELYSSNLYLEMAFWFRKEGWKGFANWMFKQSDEEKQHAMDMANFVLNRGGAVKIGTIEAVPNDYKEPREVFEKTMEHEKHVSELIHALAELAEDEHDRASVNFADKYIDEQVQEETSVRDILNLFRHRDGHTVATIDDIVGQREA</sequence>
<dbReference type="PANTHER" id="PTHR11431:SF127">
    <property type="entry name" value="BACTERIAL NON-HEME FERRITIN"/>
    <property type="match status" value="1"/>
</dbReference>
<dbReference type="InterPro" id="IPR012347">
    <property type="entry name" value="Ferritin-like"/>
</dbReference>
<organism evidence="10 11">
    <name type="scientific">Hallella mizrahii</name>
    <dbReference type="NCBI Taxonomy" id="2606637"/>
    <lineage>
        <taxon>Bacteria</taxon>
        <taxon>Pseudomonadati</taxon>
        <taxon>Bacteroidota</taxon>
        <taxon>Bacteroidia</taxon>
        <taxon>Bacteroidales</taxon>
        <taxon>Prevotellaceae</taxon>
        <taxon>Hallella</taxon>
    </lineage>
</organism>
<comment type="function">
    <text evidence="6">May alleviate iron toxicity in the presence of oxygen.</text>
</comment>
<feature type="binding site" evidence="7">
    <location>
        <position position="128"/>
    </location>
    <ligand>
        <name>Fe cation</name>
        <dbReference type="ChEBI" id="CHEBI:24875"/>
        <label>1</label>
    </ligand>
</feature>
<comment type="caution">
    <text evidence="10">The sequence shown here is derived from an EMBL/GenBank/DDBJ whole genome shotgun (WGS) entry which is preliminary data.</text>
</comment>